<dbReference type="RefSeq" id="WP_189046371.1">
    <property type="nucleotide sequence ID" value="NZ_BMJQ01000006.1"/>
</dbReference>
<evidence type="ECO:0000259" key="5">
    <source>
        <dbReference type="Pfam" id="PF00149"/>
    </source>
</evidence>
<dbReference type="AlphaFoldDB" id="A0A8J3E3V6"/>
<proteinExistence type="inferred from homology"/>
<dbReference type="EMBL" id="BMJQ01000006">
    <property type="protein sequence ID" value="GGF19118.1"/>
    <property type="molecule type" value="Genomic_DNA"/>
</dbReference>
<evidence type="ECO:0000256" key="3">
    <source>
        <dbReference type="ARBA" id="ARBA00023004"/>
    </source>
</evidence>
<keyword evidence="7" id="KW-1185">Reference proteome</keyword>
<dbReference type="InterPro" id="IPR042283">
    <property type="entry name" value="GpdQ_catalytic"/>
</dbReference>
<keyword evidence="1" id="KW-0479">Metal-binding</keyword>
<dbReference type="InterPro" id="IPR004843">
    <property type="entry name" value="Calcineurin-like_PHP"/>
</dbReference>
<dbReference type="SUPFAM" id="SSF56300">
    <property type="entry name" value="Metallo-dependent phosphatases"/>
    <property type="match status" value="1"/>
</dbReference>
<dbReference type="Proteomes" id="UP000646365">
    <property type="component" value="Unassembled WGS sequence"/>
</dbReference>
<evidence type="ECO:0000313" key="7">
    <source>
        <dbReference type="Proteomes" id="UP000646365"/>
    </source>
</evidence>
<dbReference type="Gene3D" id="3.30.750.180">
    <property type="entry name" value="GpdQ, beta-strand dimerisation domain"/>
    <property type="match status" value="1"/>
</dbReference>
<dbReference type="InterPro" id="IPR050884">
    <property type="entry name" value="CNP_phosphodiesterase-III"/>
</dbReference>
<evidence type="ECO:0000313" key="6">
    <source>
        <dbReference type="EMBL" id="GGF19118.1"/>
    </source>
</evidence>
<dbReference type="Pfam" id="PF00149">
    <property type="entry name" value="Metallophos"/>
    <property type="match status" value="1"/>
</dbReference>
<dbReference type="PANTHER" id="PTHR42988:SF2">
    <property type="entry name" value="CYCLIC NUCLEOTIDE PHOSPHODIESTERASE CBUA0032-RELATED"/>
    <property type="match status" value="1"/>
</dbReference>
<accession>A0A8J3E3V6</accession>
<evidence type="ECO:0000256" key="4">
    <source>
        <dbReference type="ARBA" id="ARBA00025742"/>
    </source>
</evidence>
<sequence>MLLAQITDLHIKPRGRLAYRTVDTAQCLEKAVEALLAVPQAPDAVLVTGDLVDAGRPEEYGLLKEILSPIRLPLFLMPGNHDARGPLRAVFADHRYLGSDGPIQYTVEEFPLRLIALDSLVDGQGGGQLGAAQLDWLDRRLAEQPERPTVVAAHHPPFATGIGHMDKIGLEDAAGLAEVIRKHGQVERVLSGHLHRSIQTRFAGTLASTAPSTAHAVALNISPDAPSAFSLEPSGFQLHWYEPTAGLISHTAAIGDFPGPFPFFENGVLID</sequence>
<comment type="caution">
    <text evidence="6">The sequence shown here is derived from an EMBL/GenBank/DDBJ whole genome shotgun (WGS) entry which is preliminary data.</text>
</comment>
<dbReference type="CDD" id="cd07402">
    <property type="entry name" value="MPP_GpdQ"/>
    <property type="match status" value="1"/>
</dbReference>
<dbReference type="GO" id="GO:0046872">
    <property type="term" value="F:metal ion binding"/>
    <property type="evidence" value="ECO:0007669"/>
    <property type="project" value="UniProtKB-KW"/>
</dbReference>
<dbReference type="GO" id="GO:0004112">
    <property type="term" value="F:cyclic-nucleotide phosphodiesterase activity"/>
    <property type="evidence" value="ECO:0007669"/>
    <property type="project" value="InterPro"/>
</dbReference>
<keyword evidence="3" id="KW-0408">Iron</keyword>
<reference evidence="6" key="2">
    <citation type="submission" date="2020-09" db="EMBL/GenBank/DDBJ databases">
        <authorList>
            <person name="Sun Q."/>
            <person name="Zhou Y."/>
        </authorList>
    </citation>
    <scope>NUCLEOTIDE SEQUENCE</scope>
    <source>
        <strain evidence="6">CGMCC 1.15725</strain>
    </source>
</reference>
<dbReference type="InterPro" id="IPR042281">
    <property type="entry name" value="GpdQ_beta-strand"/>
</dbReference>
<evidence type="ECO:0000256" key="2">
    <source>
        <dbReference type="ARBA" id="ARBA00022801"/>
    </source>
</evidence>
<dbReference type="InterPro" id="IPR026575">
    <property type="entry name" value="GpdQ/CpdA-like"/>
</dbReference>
<keyword evidence="2" id="KW-0378">Hydrolase</keyword>
<evidence type="ECO:0000256" key="1">
    <source>
        <dbReference type="ARBA" id="ARBA00022723"/>
    </source>
</evidence>
<gene>
    <name evidence="6" type="primary">cpdA</name>
    <name evidence="6" type="ORF">GCM10011611_26240</name>
</gene>
<feature type="domain" description="Calcineurin-like phosphoesterase" evidence="5">
    <location>
        <begin position="2"/>
        <end position="196"/>
    </location>
</feature>
<dbReference type="PANTHER" id="PTHR42988">
    <property type="entry name" value="PHOSPHOHYDROLASE"/>
    <property type="match status" value="1"/>
</dbReference>
<comment type="similarity">
    <text evidence="4">Belongs to the cyclic nucleotide phosphodiesterase class-III family.</text>
</comment>
<protein>
    <submittedName>
        <fullName evidence="6">3',5'-cyclic adenosine monophosphate phosphodiesterase CpdA</fullName>
    </submittedName>
</protein>
<reference evidence="6" key="1">
    <citation type="journal article" date="2014" name="Int. J. Syst. Evol. Microbiol.">
        <title>Complete genome sequence of Corynebacterium casei LMG S-19264T (=DSM 44701T), isolated from a smear-ripened cheese.</title>
        <authorList>
            <consortium name="US DOE Joint Genome Institute (JGI-PGF)"/>
            <person name="Walter F."/>
            <person name="Albersmeier A."/>
            <person name="Kalinowski J."/>
            <person name="Ruckert C."/>
        </authorList>
    </citation>
    <scope>NUCLEOTIDE SEQUENCE</scope>
    <source>
        <strain evidence="6">CGMCC 1.15725</strain>
    </source>
</reference>
<name>A0A8J3E3V6_9PROT</name>
<dbReference type="InterPro" id="IPR029052">
    <property type="entry name" value="Metallo-depent_PP-like"/>
</dbReference>
<dbReference type="Gene3D" id="3.60.21.40">
    <property type="entry name" value="GpdQ, catalytic alpha/beta sandwich domain"/>
    <property type="match status" value="1"/>
</dbReference>
<organism evidence="6 7">
    <name type="scientific">Aliidongia dinghuensis</name>
    <dbReference type="NCBI Taxonomy" id="1867774"/>
    <lineage>
        <taxon>Bacteria</taxon>
        <taxon>Pseudomonadati</taxon>
        <taxon>Pseudomonadota</taxon>
        <taxon>Alphaproteobacteria</taxon>
        <taxon>Rhodospirillales</taxon>
        <taxon>Dongiaceae</taxon>
        <taxon>Aliidongia</taxon>
    </lineage>
</organism>